<keyword evidence="2" id="KW-1185">Reference proteome</keyword>
<evidence type="ECO:0000313" key="1">
    <source>
        <dbReference type="EMBL" id="KYN23193.1"/>
    </source>
</evidence>
<protein>
    <submittedName>
        <fullName evidence="1">Uncharacterized protein</fullName>
    </submittedName>
</protein>
<organism evidence="1 2">
    <name type="scientific">Trachymyrmex cornetzi</name>
    <dbReference type="NCBI Taxonomy" id="471704"/>
    <lineage>
        <taxon>Eukaryota</taxon>
        <taxon>Metazoa</taxon>
        <taxon>Ecdysozoa</taxon>
        <taxon>Arthropoda</taxon>
        <taxon>Hexapoda</taxon>
        <taxon>Insecta</taxon>
        <taxon>Pterygota</taxon>
        <taxon>Neoptera</taxon>
        <taxon>Endopterygota</taxon>
        <taxon>Hymenoptera</taxon>
        <taxon>Apocrita</taxon>
        <taxon>Aculeata</taxon>
        <taxon>Formicoidea</taxon>
        <taxon>Formicidae</taxon>
        <taxon>Myrmicinae</taxon>
        <taxon>Trachymyrmex</taxon>
    </lineage>
</organism>
<accession>A0A151JCS7</accession>
<dbReference type="Proteomes" id="UP000078492">
    <property type="component" value="Unassembled WGS sequence"/>
</dbReference>
<dbReference type="AlphaFoldDB" id="A0A151JCS7"/>
<gene>
    <name evidence="1" type="ORF">ALC57_04392</name>
</gene>
<reference evidence="1 2" key="1">
    <citation type="submission" date="2015-09" db="EMBL/GenBank/DDBJ databases">
        <title>Trachymyrmex cornetzi WGS genome.</title>
        <authorList>
            <person name="Nygaard S."/>
            <person name="Hu H."/>
            <person name="Boomsma J."/>
            <person name="Zhang G."/>
        </authorList>
    </citation>
    <scope>NUCLEOTIDE SEQUENCE [LARGE SCALE GENOMIC DNA]</scope>
    <source>
        <strain evidence="1">Tcor2-1</strain>
        <tissue evidence="1">Whole body</tissue>
    </source>
</reference>
<proteinExistence type="predicted"/>
<name>A0A151JCS7_9HYME</name>
<evidence type="ECO:0000313" key="2">
    <source>
        <dbReference type="Proteomes" id="UP000078492"/>
    </source>
</evidence>
<sequence length="68" mass="7177">MNEPQSVRRVARCFGSVVQVSDSSYSPRAISILFANVLRECLVQDINHILRGGGGLGETSGTGGATLQ</sequence>
<dbReference type="EMBL" id="KQ979054">
    <property type="protein sequence ID" value="KYN23193.1"/>
    <property type="molecule type" value="Genomic_DNA"/>
</dbReference>